<feature type="region of interest" description="Disordered" evidence="10">
    <location>
        <begin position="1"/>
        <end position="102"/>
    </location>
</feature>
<dbReference type="CDD" id="cd13170">
    <property type="entry name" value="RanBD_NUP50"/>
    <property type="match status" value="1"/>
</dbReference>
<keyword evidence="13" id="KW-1185">Reference proteome</keyword>
<name>A0AAU9G7K9_DROMD</name>
<feature type="compositionally biased region" description="Low complexity" evidence="10">
    <location>
        <begin position="131"/>
        <end position="142"/>
    </location>
</feature>
<dbReference type="PANTHER" id="PTHR23138">
    <property type="entry name" value="RAN BINDING PROTEIN"/>
    <property type="match status" value="1"/>
</dbReference>
<evidence type="ECO:0000259" key="11">
    <source>
        <dbReference type="PROSITE" id="PS50196"/>
    </source>
</evidence>
<evidence type="ECO:0000256" key="1">
    <source>
        <dbReference type="ARBA" id="ARBA00004567"/>
    </source>
</evidence>
<evidence type="ECO:0000313" key="12">
    <source>
        <dbReference type="EMBL" id="BFG03903.1"/>
    </source>
</evidence>
<dbReference type="InterPro" id="IPR000156">
    <property type="entry name" value="Ran_bind_dom"/>
</dbReference>
<evidence type="ECO:0000256" key="7">
    <source>
        <dbReference type="ARBA" id="ARBA00023010"/>
    </source>
</evidence>
<feature type="compositionally biased region" description="Low complexity" evidence="10">
    <location>
        <begin position="298"/>
        <end position="313"/>
    </location>
</feature>
<organism evidence="12 13">
    <name type="scientific">Drosophila madeirensis</name>
    <name type="common">Fruit fly</name>
    <dbReference type="NCBI Taxonomy" id="30013"/>
    <lineage>
        <taxon>Eukaryota</taxon>
        <taxon>Metazoa</taxon>
        <taxon>Ecdysozoa</taxon>
        <taxon>Arthropoda</taxon>
        <taxon>Hexapoda</taxon>
        <taxon>Insecta</taxon>
        <taxon>Pterygota</taxon>
        <taxon>Neoptera</taxon>
        <taxon>Endopterygota</taxon>
        <taxon>Diptera</taxon>
        <taxon>Brachycera</taxon>
        <taxon>Muscomorpha</taxon>
        <taxon>Ephydroidea</taxon>
        <taxon>Drosophilidae</taxon>
        <taxon>Drosophila</taxon>
        <taxon>Sophophora</taxon>
    </lineage>
</organism>
<dbReference type="SUPFAM" id="SSF50729">
    <property type="entry name" value="PH domain-like"/>
    <property type="match status" value="1"/>
</dbReference>
<feature type="region of interest" description="Disordered" evidence="10">
    <location>
        <begin position="296"/>
        <end position="319"/>
    </location>
</feature>
<dbReference type="AlphaFoldDB" id="A0AAU9G7K9"/>
<evidence type="ECO:0000256" key="8">
    <source>
        <dbReference type="ARBA" id="ARBA00023132"/>
    </source>
</evidence>
<dbReference type="GO" id="GO:0051028">
    <property type="term" value="P:mRNA transport"/>
    <property type="evidence" value="ECO:0007669"/>
    <property type="project" value="UniProtKB-KW"/>
</dbReference>
<evidence type="ECO:0000256" key="9">
    <source>
        <dbReference type="ARBA" id="ARBA00023242"/>
    </source>
</evidence>
<evidence type="ECO:0000256" key="6">
    <source>
        <dbReference type="ARBA" id="ARBA00022990"/>
    </source>
</evidence>
<evidence type="ECO:0000256" key="2">
    <source>
        <dbReference type="ARBA" id="ARBA00022448"/>
    </source>
</evidence>
<reference evidence="12 13" key="1">
    <citation type="submission" date="2024-02" db="EMBL/GenBank/DDBJ databases">
        <title>A chromosome-level genome assembly of Drosophila madeirensis, a fruit fly species endemic to Madeira island.</title>
        <authorList>
            <person name="Tomihara K."/>
            <person name="Llopart A."/>
            <person name="Yamamoto D."/>
        </authorList>
    </citation>
    <scope>NUCLEOTIDE SEQUENCE [LARGE SCALE GENOMIC DNA]</scope>
    <source>
        <strain evidence="12 13">RF1</strain>
    </source>
</reference>
<feature type="compositionally biased region" description="Basic and acidic residues" evidence="10">
    <location>
        <begin position="24"/>
        <end position="38"/>
    </location>
</feature>
<feature type="compositionally biased region" description="Low complexity" evidence="10">
    <location>
        <begin position="64"/>
        <end position="73"/>
    </location>
</feature>
<feature type="region of interest" description="Disordered" evidence="10">
    <location>
        <begin position="565"/>
        <end position="590"/>
    </location>
</feature>
<keyword evidence="7" id="KW-0811">Translocation</keyword>
<dbReference type="SMART" id="SM00160">
    <property type="entry name" value="RanBD"/>
    <property type="match status" value="1"/>
</dbReference>
<sequence length="708" mass="72812">MAGKRQATSNLNHDNWDQEEEPEDRGIFKTATQEELKTRVIKKARRSIAGASTDGDGGGETSKSIFSGFSGFGKPANASAAGSPFAYLSNPAPASTSGEAPKATFSFLSSSSKINAKPDGEAAAAPLQTLASSSSSSAASTSGGSGSTSIFGNVYSAKKEAKPSSASSTTTPFFGNVQAGKKDAAAIPSFSFGSATMPVKQSTSAQSTSIFGNAPAVKKDNAKPSSSLGETVPAASTTASTSIFGNVSPAKKDVNIPSISFGARKAAVKVCTSTTDGTNPSSSIFGKSLAAKKDDSAIAKPSNKPSPSKAAASGTDSSEYSENVADLNRALLKFLTECLDKSAYWVLTPVFKKYDEHLKELQDEDSAKTKTNTALKAPATAAAMPKMPSTPAATPVADTATFSFGKPATPITGSTSPFFAKKPATSTITIGSTSTTTTTPMFSFGSTPAGPPNAAAASTKTPPSTPGVMRFSPKPLGESKTEDVSKPGFFSLGAKDNSSSKAETAAVPLKTNGFSFGFKSGGDDKPGGSSSLFAGFGSSAGAAGGDAKPSTSFSFTPGATPFSFGNIKPPAAAAEPAGNADDQEEEDQPPKVEFKQVVEEDAVYSKRCKVFVMKGADYADRGVGMLHLKPVKDSEKAQLIVRADNNIGQVLINLMVGNGLPCQRMGKNNVMIMSLPMPEDTKVVSILLRVKTAEEADELLAKLQDYTK</sequence>
<gene>
    <name evidence="12" type="ORF">DMAD_03026</name>
</gene>
<evidence type="ECO:0000313" key="13">
    <source>
        <dbReference type="Proteomes" id="UP001500889"/>
    </source>
</evidence>
<accession>A0AAU9G7K9</accession>
<keyword evidence="4" id="KW-0509">mRNA transport</keyword>
<feature type="region of interest" description="Disordered" evidence="10">
    <location>
        <begin position="117"/>
        <end position="148"/>
    </location>
</feature>
<keyword evidence="3" id="KW-0677">Repeat</keyword>
<dbReference type="PROSITE" id="PS50196">
    <property type="entry name" value="RANBD1"/>
    <property type="match status" value="1"/>
</dbReference>
<feature type="compositionally biased region" description="Polar residues" evidence="10">
    <location>
        <begin position="1"/>
        <end position="13"/>
    </location>
</feature>
<dbReference type="Pfam" id="PF08911">
    <property type="entry name" value="NUP50"/>
    <property type="match status" value="1"/>
</dbReference>
<feature type="domain" description="RanBD1" evidence="11">
    <location>
        <begin position="599"/>
        <end position="708"/>
    </location>
</feature>
<feature type="region of interest" description="Disordered" evidence="10">
    <location>
        <begin position="446"/>
        <end position="484"/>
    </location>
</feature>
<dbReference type="InterPro" id="IPR045255">
    <property type="entry name" value="RanBP1-like"/>
</dbReference>
<evidence type="ECO:0000256" key="4">
    <source>
        <dbReference type="ARBA" id="ARBA00022816"/>
    </source>
</evidence>
<keyword evidence="2" id="KW-0813">Transport</keyword>
<dbReference type="Proteomes" id="UP001500889">
    <property type="component" value="Chromosome E"/>
</dbReference>
<evidence type="ECO:0000256" key="3">
    <source>
        <dbReference type="ARBA" id="ARBA00022737"/>
    </source>
</evidence>
<keyword evidence="8" id="KW-0906">Nuclear pore complex</keyword>
<comment type="subcellular location">
    <subcellularLocation>
        <location evidence="1">Nucleus</location>
        <location evidence="1">Nuclear pore complex</location>
    </subcellularLocation>
</comment>
<keyword evidence="5" id="KW-0653">Protein transport</keyword>
<dbReference type="EMBL" id="AP029267">
    <property type="protein sequence ID" value="BFG03903.1"/>
    <property type="molecule type" value="Genomic_DNA"/>
</dbReference>
<dbReference type="GO" id="GO:0005643">
    <property type="term" value="C:nuclear pore"/>
    <property type="evidence" value="ECO:0007669"/>
    <property type="project" value="UniProtKB-SubCell"/>
</dbReference>
<keyword evidence="9" id="KW-0539">Nucleus</keyword>
<dbReference type="Pfam" id="PF00638">
    <property type="entry name" value="Ran_BP1"/>
    <property type="match status" value="1"/>
</dbReference>
<protein>
    <submittedName>
        <fullName evidence="12">Nuclear pore complex protein Nup50</fullName>
    </submittedName>
</protein>
<proteinExistence type="predicted"/>
<dbReference type="PANTHER" id="PTHR23138:SF141">
    <property type="entry name" value="NUCLEAR PORE COMPLEX PROTEIN NUP50"/>
    <property type="match status" value="1"/>
</dbReference>
<dbReference type="InterPro" id="IPR011993">
    <property type="entry name" value="PH-like_dom_sf"/>
</dbReference>
<dbReference type="Gene3D" id="2.30.29.30">
    <property type="entry name" value="Pleckstrin-homology domain (PH domain)/Phosphotyrosine-binding domain (PTB)"/>
    <property type="match status" value="1"/>
</dbReference>
<keyword evidence="6" id="KW-0007">Acetylation</keyword>
<evidence type="ECO:0000256" key="10">
    <source>
        <dbReference type="SAM" id="MobiDB-lite"/>
    </source>
</evidence>
<dbReference type="GO" id="GO:0006606">
    <property type="term" value="P:protein import into nucleus"/>
    <property type="evidence" value="ECO:0007669"/>
    <property type="project" value="TreeGrafter"/>
</dbReference>
<dbReference type="InterPro" id="IPR015007">
    <property type="entry name" value="NUP2/50/61"/>
</dbReference>
<feature type="compositionally biased region" description="Low complexity" evidence="10">
    <location>
        <begin position="446"/>
        <end position="462"/>
    </location>
</feature>
<evidence type="ECO:0000256" key="5">
    <source>
        <dbReference type="ARBA" id="ARBA00022927"/>
    </source>
</evidence>